<dbReference type="Proteomes" id="UP000318053">
    <property type="component" value="Unassembled WGS sequence"/>
</dbReference>
<sequence length="215" mass="24285">MVLESLRSPLVCIWRRIPRGLRQQAPHRCIADQLRHLRTWLIIVAGLPIAALVLRIALRWSDRGDLWDAPTLSLLSGWLLGIAAGVALSAGTVPIYRATHRRRLRCSLKYHQRGVALRSFIAKWDCPSSSIYRSCRLSKRLGNVYNRQLLTMVSCFAVAGCFAALIHHRTFIGELLTLVSLIAIGTQWPTSHRLVRWSGHVIDPLCGQSEEYIEC</sequence>
<dbReference type="AlphaFoldDB" id="A0A5C5XTS1"/>
<reference evidence="2 3" key="1">
    <citation type="submission" date="2019-02" db="EMBL/GenBank/DDBJ databases">
        <title>Deep-cultivation of Planctomycetes and their phenomic and genomic characterization uncovers novel biology.</title>
        <authorList>
            <person name="Wiegand S."/>
            <person name="Jogler M."/>
            <person name="Boedeker C."/>
            <person name="Pinto D."/>
            <person name="Vollmers J."/>
            <person name="Rivas-Marin E."/>
            <person name="Kohn T."/>
            <person name="Peeters S.H."/>
            <person name="Heuer A."/>
            <person name="Rast P."/>
            <person name="Oberbeckmann S."/>
            <person name="Bunk B."/>
            <person name="Jeske O."/>
            <person name="Meyerdierks A."/>
            <person name="Storesund J.E."/>
            <person name="Kallscheuer N."/>
            <person name="Luecker S."/>
            <person name="Lage O.M."/>
            <person name="Pohl T."/>
            <person name="Merkel B.J."/>
            <person name="Hornburger P."/>
            <person name="Mueller R.-W."/>
            <person name="Bruemmer F."/>
            <person name="Labrenz M."/>
            <person name="Spormann A.M."/>
            <person name="Op Den Camp H."/>
            <person name="Overmann J."/>
            <person name="Amann R."/>
            <person name="Jetten M.S.M."/>
            <person name="Mascher T."/>
            <person name="Medema M.H."/>
            <person name="Devos D.P."/>
            <person name="Kaster A.-K."/>
            <person name="Ovreas L."/>
            <person name="Rohde M."/>
            <person name="Galperin M.Y."/>
            <person name="Jogler C."/>
        </authorList>
    </citation>
    <scope>NUCLEOTIDE SEQUENCE [LARGE SCALE GENOMIC DNA]</scope>
    <source>
        <strain evidence="2 3">CA85</strain>
    </source>
</reference>
<keyword evidence="1" id="KW-0812">Transmembrane</keyword>
<organism evidence="2 3">
    <name type="scientific">Allorhodopirellula solitaria</name>
    <dbReference type="NCBI Taxonomy" id="2527987"/>
    <lineage>
        <taxon>Bacteria</taxon>
        <taxon>Pseudomonadati</taxon>
        <taxon>Planctomycetota</taxon>
        <taxon>Planctomycetia</taxon>
        <taxon>Pirellulales</taxon>
        <taxon>Pirellulaceae</taxon>
        <taxon>Allorhodopirellula</taxon>
    </lineage>
</organism>
<name>A0A5C5XTS1_9BACT</name>
<protein>
    <submittedName>
        <fullName evidence="2">Uncharacterized protein</fullName>
    </submittedName>
</protein>
<keyword evidence="1" id="KW-1133">Transmembrane helix</keyword>
<gene>
    <name evidence="2" type="ORF">CA85_29620</name>
</gene>
<dbReference type="EMBL" id="SJPK01000006">
    <property type="protein sequence ID" value="TWT66098.1"/>
    <property type="molecule type" value="Genomic_DNA"/>
</dbReference>
<keyword evidence="1" id="KW-0472">Membrane</keyword>
<evidence type="ECO:0000256" key="1">
    <source>
        <dbReference type="SAM" id="Phobius"/>
    </source>
</evidence>
<evidence type="ECO:0000313" key="2">
    <source>
        <dbReference type="EMBL" id="TWT66098.1"/>
    </source>
</evidence>
<feature type="transmembrane region" description="Helical" evidence="1">
    <location>
        <begin position="37"/>
        <end position="58"/>
    </location>
</feature>
<feature type="transmembrane region" description="Helical" evidence="1">
    <location>
        <begin position="149"/>
        <end position="166"/>
    </location>
</feature>
<evidence type="ECO:0000313" key="3">
    <source>
        <dbReference type="Proteomes" id="UP000318053"/>
    </source>
</evidence>
<feature type="transmembrane region" description="Helical" evidence="1">
    <location>
        <begin position="78"/>
        <end position="96"/>
    </location>
</feature>
<accession>A0A5C5XTS1</accession>
<comment type="caution">
    <text evidence="2">The sequence shown here is derived from an EMBL/GenBank/DDBJ whole genome shotgun (WGS) entry which is preliminary data.</text>
</comment>
<keyword evidence="3" id="KW-1185">Reference proteome</keyword>
<proteinExistence type="predicted"/>